<protein>
    <submittedName>
        <fullName evidence="2">Uncharacterized protein</fullName>
    </submittedName>
</protein>
<feature type="transmembrane region" description="Helical" evidence="1">
    <location>
        <begin position="43"/>
        <end position="60"/>
    </location>
</feature>
<gene>
    <name evidence="2" type="ORF">WICPIJ_009456</name>
</gene>
<keyword evidence="1" id="KW-0812">Transmembrane</keyword>
<reference evidence="2" key="2">
    <citation type="submission" date="2021-01" db="EMBL/GenBank/DDBJ databases">
        <authorList>
            <person name="Schikora-Tamarit M.A."/>
        </authorList>
    </citation>
    <scope>NUCLEOTIDE SEQUENCE</scope>
    <source>
        <strain evidence="2">CBS2887</strain>
    </source>
</reference>
<sequence>MPIVKPFLTLTNSTLTAVTVTNTTAFQPADQITAQFNQYLLDGYLFALYIIAMYIVYPAWCRIRQIRTGVGRDPGVPGRIPGSVESSHDIESAGGEGSGFVQLFLNSFKEIITGKFSEFDLKFNKILFDKVDHSTELYQKYHVTEKKGIDLIDITQKLILKDGSFINLADSSDSSWSQTTGFQRLTKYDDLFTVDLSARCQELDNAGQSCSVELCIDKIQDTLFAKEYKELTGFKDSGCRVKSFDFNGISELVKKIGV</sequence>
<comment type="caution">
    <text evidence="2">The sequence shown here is derived from an EMBL/GenBank/DDBJ whole genome shotgun (WGS) entry which is preliminary data.</text>
</comment>
<keyword evidence="1" id="KW-0472">Membrane</keyword>
<keyword evidence="3" id="KW-1185">Reference proteome</keyword>
<dbReference type="AlphaFoldDB" id="A0A9P8PMD3"/>
<proteinExistence type="predicted"/>
<accession>A0A9P8PMD3</accession>
<keyword evidence="1" id="KW-1133">Transmembrane helix</keyword>
<organism evidence="2 3">
    <name type="scientific">Wickerhamomyces pijperi</name>
    <name type="common">Yeast</name>
    <name type="synonym">Pichia pijperi</name>
    <dbReference type="NCBI Taxonomy" id="599730"/>
    <lineage>
        <taxon>Eukaryota</taxon>
        <taxon>Fungi</taxon>
        <taxon>Dikarya</taxon>
        <taxon>Ascomycota</taxon>
        <taxon>Saccharomycotina</taxon>
        <taxon>Saccharomycetes</taxon>
        <taxon>Phaffomycetales</taxon>
        <taxon>Wickerhamomycetaceae</taxon>
        <taxon>Wickerhamomyces</taxon>
    </lineage>
</organism>
<name>A0A9P8PMD3_WICPI</name>
<dbReference type="Proteomes" id="UP000774326">
    <property type="component" value="Unassembled WGS sequence"/>
</dbReference>
<dbReference type="EMBL" id="JAEUBG010005453">
    <property type="protein sequence ID" value="KAH3674768.1"/>
    <property type="molecule type" value="Genomic_DNA"/>
</dbReference>
<reference evidence="2" key="1">
    <citation type="journal article" date="2021" name="Open Biol.">
        <title>Shared evolutionary footprints suggest mitochondrial oxidative damage underlies multiple complex I losses in fungi.</title>
        <authorList>
            <person name="Schikora-Tamarit M.A."/>
            <person name="Marcet-Houben M."/>
            <person name="Nosek J."/>
            <person name="Gabaldon T."/>
        </authorList>
    </citation>
    <scope>NUCLEOTIDE SEQUENCE</scope>
    <source>
        <strain evidence="2">CBS2887</strain>
    </source>
</reference>
<evidence type="ECO:0000313" key="2">
    <source>
        <dbReference type="EMBL" id="KAH3674768.1"/>
    </source>
</evidence>
<evidence type="ECO:0000313" key="3">
    <source>
        <dbReference type="Proteomes" id="UP000774326"/>
    </source>
</evidence>
<evidence type="ECO:0000256" key="1">
    <source>
        <dbReference type="SAM" id="Phobius"/>
    </source>
</evidence>